<dbReference type="EMBL" id="QFYQ01000002">
    <property type="protein sequence ID" value="RAK51965.1"/>
    <property type="molecule type" value="Genomic_DNA"/>
</dbReference>
<dbReference type="Proteomes" id="UP000249254">
    <property type="component" value="Unassembled WGS sequence"/>
</dbReference>
<keyword evidence="2" id="KW-1185">Reference proteome</keyword>
<dbReference type="OrthoDB" id="7856828at2"/>
<name>A0A328ABJ5_9CAUL</name>
<sequence>MEDIPEFDRDCWFGERHSPTIRNVAEHVRRIDEADLSYPVLLGSDGRLLDGGHRIAKAYLSGAVDVLAVQFEKDPEPDWVDFD</sequence>
<evidence type="ECO:0000313" key="2">
    <source>
        <dbReference type="Proteomes" id="UP000249254"/>
    </source>
</evidence>
<evidence type="ECO:0000313" key="1">
    <source>
        <dbReference type="EMBL" id="RAK51965.1"/>
    </source>
</evidence>
<comment type="caution">
    <text evidence="1">The sequence shown here is derived from an EMBL/GenBank/DDBJ whole genome shotgun (WGS) entry which is preliminary data.</text>
</comment>
<accession>A0A328ABJ5</accession>
<reference evidence="2" key="1">
    <citation type="submission" date="2018-05" db="EMBL/GenBank/DDBJ databases">
        <authorList>
            <person name="Li X."/>
        </authorList>
    </citation>
    <scope>NUCLEOTIDE SEQUENCE [LARGE SCALE GENOMIC DNA]</scope>
    <source>
        <strain evidence="2">LX32</strain>
    </source>
</reference>
<dbReference type="AlphaFoldDB" id="A0A328ABJ5"/>
<evidence type="ECO:0008006" key="3">
    <source>
        <dbReference type="Google" id="ProtNLM"/>
    </source>
</evidence>
<gene>
    <name evidence="1" type="ORF">DJ017_18245</name>
</gene>
<protein>
    <recommendedName>
        <fullName evidence="3">Chromosome partitioning protein ParB</fullName>
    </recommendedName>
</protein>
<organism evidence="1 2">
    <name type="scientific">Phenylobacterium soli</name>
    <dbReference type="NCBI Taxonomy" id="2170551"/>
    <lineage>
        <taxon>Bacteria</taxon>
        <taxon>Pseudomonadati</taxon>
        <taxon>Pseudomonadota</taxon>
        <taxon>Alphaproteobacteria</taxon>
        <taxon>Caulobacterales</taxon>
        <taxon>Caulobacteraceae</taxon>
        <taxon>Phenylobacterium</taxon>
    </lineage>
</organism>
<proteinExistence type="predicted"/>